<dbReference type="InterPro" id="IPR013099">
    <property type="entry name" value="K_chnl_dom"/>
</dbReference>
<dbReference type="Pfam" id="PF07885">
    <property type="entry name" value="Ion_trans_2"/>
    <property type="match status" value="1"/>
</dbReference>
<feature type="compositionally biased region" description="Low complexity" evidence="1">
    <location>
        <begin position="35"/>
        <end position="52"/>
    </location>
</feature>
<evidence type="ECO:0000256" key="1">
    <source>
        <dbReference type="SAM" id="MobiDB-lite"/>
    </source>
</evidence>
<protein>
    <submittedName>
        <fullName evidence="3">Ion channel</fullName>
    </submittedName>
</protein>
<evidence type="ECO:0000313" key="3">
    <source>
        <dbReference type="EMBL" id="MFC5671886.1"/>
    </source>
</evidence>
<feature type="region of interest" description="Disordered" evidence="1">
    <location>
        <begin position="1"/>
        <end position="55"/>
    </location>
</feature>
<dbReference type="Proteomes" id="UP001596183">
    <property type="component" value="Unassembled WGS sequence"/>
</dbReference>
<name>A0ABW0XNB4_9ACTN</name>
<proteinExistence type="predicted"/>
<accession>A0ABW0XNB4</accession>
<dbReference type="RefSeq" id="WP_381212866.1">
    <property type="nucleotide sequence ID" value="NZ_JBHSPC010000046.1"/>
</dbReference>
<sequence>MDRRRGNSASGRRWTVSCRRSSRRASGRIPPVTESWLRGRSASNSSSESLSRTDAPHFAMTVFSTVGFGNITPRAKRPGCSPRGG</sequence>
<keyword evidence="4" id="KW-1185">Reference proteome</keyword>
<organism evidence="3 4">
    <name type="scientific">Streptomyces incanus</name>
    <dbReference type="NCBI Taxonomy" id="887453"/>
    <lineage>
        <taxon>Bacteria</taxon>
        <taxon>Bacillati</taxon>
        <taxon>Actinomycetota</taxon>
        <taxon>Actinomycetes</taxon>
        <taxon>Kitasatosporales</taxon>
        <taxon>Streptomycetaceae</taxon>
        <taxon>Streptomyces</taxon>
    </lineage>
</organism>
<reference evidence="4" key="1">
    <citation type="journal article" date="2019" name="Int. J. Syst. Evol. Microbiol.">
        <title>The Global Catalogue of Microorganisms (GCM) 10K type strain sequencing project: providing services to taxonomists for standard genome sequencing and annotation.</title>
        <authorList>
            <consortium name="The Broad Institute Genomics Platform"/>
            <consortium name="The Broad Institute Genome Sequencing Center for Infectious Disease"/>
            <person name="Wu L."/>
            <person name="Ma J."/>
        </authorList>
    </citation>
    <scope>NUCLEOTIDE SEQUENCE [LARGE SCALE GENOMIC DNA]</scope>
    <source>
        <strain evidence="4">JCM 13852</strain>
    </source>
</reference>
<comment type="caution">
    <text evidence="3">The sequence shown here is derived from an EMBL/GenBank/DDBJ whole genome shotgun (WGS) entry which is preliminary data.</text>
</comment>
<gene>
    <name evidence="3" type="ORF">ACFP2V_17690</name>
</gene>
<feature type="domain" description="Potassium channel" evidence="2">
    <location>
        <begin position="46"/>
        <end position="74"/>
    </location>
</feature>
<dbReference type="SUPFAM" id="SSF81324">
    <property type="entry name" value="Voltage-gated potassium channels"/>
    <property type="match status" value="1"/>
</dbReference>
<evidence type="ECO:0000259" key="2">
    <source>
        <dbReference type="Pfam" id="PF07885"/>
    </source>
</evidence>
<evidence type="ECO:0000313" key="4">
    <source>
        <dbReference type="Proteomes" id="UP001596183"/>
    </source>
</evidence>
<dbReference type="EMBL" id="JBHSPC010000046">
    <property type="protein sequence ID" value="MFC5671886.1"/>
    <property type="molecule type" value="Genomic_DNA"/>
</dbReference>